<dbReference type="EMBL" id="JAPWTJ010000679">
    <property type="protein sequence ID" value="KAJ8976411.1"/>
    <property type="molecule type" value="Genomic_DNA"/>
</dbReference>
<dbReference type="InterPro" id="IPR024599">
    <property type="entry name" value="RB_N"/>
</dbReference>
<feature type="domain" description="Retinoblastoma-associated protein N-terminal" evidence="1">
    <location>
        <begin position="61"/>
        <end position="125"/>
    </location>
</feature>
<keyword evidence="3" id="KW-1185">Reference proteome</keyword>
<reference evidence="2" key="1">
    <citation type="journal article" date="2023" name="Insect Mol. Biol.">
        <title>Genome sequencing provides insights into the evolution of gene families encoding plant cell wall-degrading enzymes in longhorned beetles.</title>
        <authorList>
            <person name="Shin N.R."/>
            <person name="Okamura Y."/>
            <person name="Kirsch R."/>
            <person name="Pauchet Y."/>
        </authorList>
    </citation>
    <scope>NUCLEOTIDE SEQUENCE</scope>
    <source>
        <strain evidence="2">MMC_N1</strain>
    </source>
</reference>
<dbReference type="PANTHER" id="PTHR13742:SF17">
    <property type="entry name" value="RE32990P-RELATED"/>
    <property type="match status" value="1"/>
</dbReference>
<proteinExistence type="predicted"/>
<protein>
    <recommendedName>
        <fullName evidence="1">Retinoblastoma-associated protein N-terminal domain-containing protein</fullName>
    </recommendedName>
</protein>
<name>A0ABQ9JDY3_9CUCU</name>
<dbReference type="InterPro" id="IPR028309">
    <property type="entry name" value="RB_fam"/>
</dbReference>
<evidence type="ECO:0000313" key="2">
    <source>
        <dbReference type="EMBL" id="KAJ8976411.1"/>
    </source>
</evidence>
<sequence>MVMSEKEEDSLNKKHLDLCNKLNLDPDKITASWDNFKSLSKNFVLEGDVLHWLGCSIFVVCNFAQFFCNISKWVEMAHLPEEFHNRIIHLKDAFGVTYSTFKEYYTIFSKIFFPQIPRNLNQNSTGIESKDQLHAILQKYLNLSGIYLLH</sequence>
<evidence type="ECO:0000259" key="1">
    <source>
        <dbReference type="Pfam" id="PF11934"/>
    </source>
</evidence>
<evidence type="ECO:0000313" key="3">
    <source>
        <dbReference type="Proteomes" id="UP001162164"/>
    </source>
</evidence>
<organism evidence="2 3">
    <name type="scientific">Molorchus minor</name>
    <dbReference type="NCBI Taxonomy" id="1323400"/>
    <lineage>
        <taxon>Eukaryota</taxon>
        <taxon>Metazoa</taxon>
        <taxon>Ecdysozoa</taxon>
        <taxon>Arthropoda</taxon>
        <taxon>Hexapoda</taxon>
        <taxon>Insecta</taxon>
        <taxon>Pterygota</taxon>
        <taxon>Neoptera</taxon>
        <taxon>Endopterygota</taxon>
        <taxon>Coleoptera</taxon>
        <taxon>Polyphaga</taxon>
        <taxon>Cucujiformia</taxon>
        <taxon>Chrysomeloidea</taxon>
        <taxon>Cerambycidae</taxon>
        <taxon>Lamiinae</taxon>
        <taxon>Monochamini</taxon>
        <taxon>Molorchus</taxon>
    </lineage>
</organism>
<accession>A0ABQ9JDY3</accession>
<comment type="caution">
    <text evidence="2">The sequence shown here is derived from an EMBL/GenBank/DDBJ whole genome shotgun (WGS) entry which is preliminary data.</text>
</comment>
<dbReference type="Pfam" id="PF11934">
    <property type="entry name" value="DUF3452"/>
    <property type="match status" value="1"/>
</dbReference>
<gene>
    <name evidence="2" type="ORF">NQ317_005330</name>
</gene>
<dbReference type="PANTHER" id="PTHR13742">
    <property type="entry name" value="RETINOBLASTOMA-ASSOCIATED PROTEIN RB -RELATED"/>
    <property type="match status" value="1"/>
</dbReference>
<dbReference type="Proteomes" id="UP001162164">
    <property type="component" value="Unassembled WGS sequence"/>
</dbReference>